<evidence type="ECO:0000256" key="6">
    <source>
        <dbReference type="ARBA" id="ARBA00023002"/>
    </source>
</evidence>
<keyword evidence="3" id="KW-0819">tRNA processing</keyword>
<dbReference type="Pfam" id="PF08331">
    <property type="entry name" value="QueG_DUF1730"/>
    <property type="match status" value="1"/>
</dbReference>
<evidence type="ECO:0000256" key="3">
    <source>
        <dbReference type="ARBA" id="ARBA00022694"/>
    </source>
</evidence>
<evidence type="ECO:0000259" key="9">
    <source>
        <dbReference type="PROSITE" id="PS51379"/>
    </source>
</evidence>
<dbReference type="SUPFAM" id="SSF46548">
    <property type="entry name" value="alpha-helical ferredoxin"/>
    <property type="match status" value="1"/>
</dbReference>
<sequence>MAARQLGFSDCRVAHAVPTPYGHTLQQWLRNGCHASMEWMERQEEKRLDPTLVLPDVRSIAILSYPYTPHNLRTARGRIARYAHGHDYHKLLESKLADLDETLRFYGGSQRYYTDSGPVNERDYATLSGMGWIGRHRQIIHPQGGSCIFLATILTTLELPADTPCSPRCGSCRRCIDACPGGALDGHSVDARRCISYWTIEHKGSIPEEWRSLLGDRLYGCDTCLEACPWNRFARETHDTRLLLPRHLRTLQPRDILTLDDQTFTEHFRHSPIRRIKREGLLRNACCVLGNIGTADDLPALEQALHDTPLIAEHAEWAIRRIHDRTASSSEP</sequence>
<keyword evidence="8" id="KW-0411">Iron-sulfur</keyword>
<keyword evidence="4" id="KW-0479">Metal-binding</keyword>
<dbReference type="InterPro" id="IPR017896">
    <property type="entry name" value="4Fe4S_Fe-S-bd"/>
</dbReference>
<keyword evidence="7" id="KW-0408">Iron</keyword>
<keyword evidence="11" id="KW-1185">Reference proteome</keyword>
<dbReference type="GO" id="GO:0046872">
    <property type="term" value="F:metal ion binding"/>
    <property type="evidence" value="ECO:0007669"/>
    <property type="project" value="UniProtKB-KW"/>
</dbReference>
<dbReference type="GO" id="GO:0052693">
    <property type="term" value="F:epoxyqueuosine reductase activity"/>
    <property type="evidence" value="ECO:0007669"/>
    <property type="project" value="TreeGrafter"/>
</dbReference>
<protein>
    <submittedName>
        <fullName evidence="10">Tigr00276: epoxyqueuosine reductase</fullName>
    </submittedName>
</protein>
<evidence type="ECO:0000256" key="8">
    <source>
        <dbReference type="ARBA" id="ARBA00023014"/>
    </source>
</evidence>
<accession>A0A1C7PCB3</accession>
<dbReference type="GO" id="GO:0051539">
    <property type="term" value="F:4 iron, 4 sulfur cluster binding"/>
    <property type="evidence" value="ECO:0007669"/>
    <property type="project" value="UniProtKB-KW"/>
</dbReference>
<name>A0A1C7PCB3_9BACT</name>
<gene>
    <name evidence="10" type="ORF">PYTT_2094</name>
</gene>
<evidence type="ECO:0000256" key="7">
    <source>
        <dbReference type="ARBA" id="ARBA00023004"/>
    </source>
</evidence>
<dbReference type="InterPro" id="IPR004453">
    <property type="entry name" value="QueG"/>
</dbReference>
<proteinExistence type="predicted"/>
<dbReference type="Pfam" id="PF13484">
    <property type="entry name" value="Fer4_16"/>
    <property type="match status" value="1"/>
</dbReference>
<keyword evidence="6" id="KW-0560">Oxidoreductase</keyword>
<dbReference type="GO" id="GO:0008616">
    <property type="term" value="P:tRNA queuosine(34) biosynthetic process"/>
    <property type="evidence" value="ECO:0007669"/>
    <property type="project" value="UniProtKB-KW"/>
</dbReference>
<evidence type="ECO:0000256" key="4">
    <source>
        <dbReference type="ARBA" id="ARBA00022723"/>
    </source>
</evidence>
<evidence type="ECO:0000313" key="11">
    <source>
        <dbReference type="Proteomes" id="UP000176204"/>
    </source>
</evidence>
<dbReference type="InterPro" id="IPR017900">
    <property type="entry name" value="4Fe4S_Fe_S_CS"/>
</dbReference>
<dbReference type="EMBL" id="LT629973">
    <property type="protein sequence ID" value="SEH95980.1"/>
    <property type="molecule type" value="Genomic_DNA"/>
</dbReference>
<evidence type="ECO:0000256" key="5">
    <source>
        <dbReference type="ARBA" id="ARBA00022785"/>
    </source>
</evidence>
<dbReference type="Gene3D" id="3.30.70.20">
    <property type="match status" value="1"/>
</dbReference>
<evidence type="ECO:0000256" key="2">
    <source>
        <dbReference type="ARBA" id="ARBA00022490"/>
    </source>
</evidence>
<dbReference type="PROSITE" id="PS00198">
    <property type="entry name" value="4FE4S_FER_1"/>
    <property type="match status" value="1"/>
</dbReference>
<keyword evidence="5" id="KW-0671">Queuosine biosynthesis</keyword>
<dbReference type="InterPro" id="IPR013542">
    <property type="entry name" value="QueG_DUF1730"/>
</dbReference>
<keyword evidence="2" id="KW-0963">Cytoplasm</keyword>
<dbReference type="STRING" id="1679444.PYTT_2094"/>
<keyword evidence="1" id="KW-0004">4Fe-4S</keyword>
<dbReference type="AlphaFoldDB" id="A0A1C7PCB3"/>
<feature type="domain" description="4Fe-4S ferredoxin-type" evidence="9">
    <location>
        <begin position="157"/>
        <end position="189"/>
    </location>
</feature>
<organism evidence="10 11">
    <name type="scientific">Akkermansia glycaniphila</name>
    <dbReference type="NCBI Taxonomy" id="1679444"/>
    <lineage>
        <taxon>Bacteria</taxon>
        <taxon>Pseudomonadati</taxon>
        <taxon>Verrucomicrobiota</taxon>
        <taxon>Verrucomicrobiia</taxon>
        <taxon>Verrucomicrobiales</taxon>
        <taxon>Akkermansiaceae</taxon>
        <taxon>Akkermansia</taxon>
    </lineage>
</organism>
<dbReference type="KEGG" id="agl:PYTT_2094"/>
<dbReference type="PROSITE" id="PS51379">
    <property type="entry name" value="4FE4S_FER_2"/>
    <property type="match status" value="1"/>
</dbReference>
<dbReference type="PANTHER" id="PTHR30002">
    <property type="entry name" value="EPOXYQUEUOSINE REDUCTASE"/>
    <property type="match status" value="1"/>
</dbReference>
<evidence type="ECO:0000256" key="1">
    <source>
        <dbReference type="ARBA" id="ARBA00022485"/>
    </source>
</evidence>
<dbReference type="NCBIfam" id="TIGR00276">
    <property type="entry name" value="tRNA epoxyqueuosine(34) reductase QueG"/>
    <property type="match status" value="1"/>
</dbReference>
<dbReference type="Proteomes" id="UP000176204">
    <property type="component" value="Chromosome I"/>
</dbReference>
<dbReference type="PANTHER" id="PTHR30002:SF4">
    <property type="entry name" value="EPOXYQUEUOSINE REDUCTASE"/>
    <property type="match status" value="1"/>
</dbReference>
<evidence type="ECO:0000313" key="10">
    <source>
        <dbReference type="EMBL" id="SEH95980.1"/>
    </source>
</evidence>
<reference evidence="11" key="1">
    <citation type="submission" date="2016-09" db="EMBL/GenBank/DDBJ databases">
        <authorList>
            <person name="Koehorst J."/>
        </authorList>
    </citation>
    <scope>NUCLEOTIDE SEQUENCE [LARGE SCALE GENOMIC DNA]</scope>
</reference>